<dbReference type="Proteomes" id="UP001285921">
    <property type="component" value="Unassembled WGS sequence"/>
</dbReference>
<keyword evidence="1" id="KW-0472">Membrane</keyword>
<sequence>MATKTATVSNVKSDSEVTAASVKRLVTLMTIFAWTCLTVGVLLCLIKISHFSDKNTTLMIGVGCLVGSVFIYTIGTAIGLVHARIHQAKEDEQNDDPSNPIL</sequence>
<organism evidence="2 3">
    <name type="scientific">Paenibacillus glycanilyticus</name>
    <dbReference type="NCBI Taxonomy" id="126569"/>
    <lineage>
        <taxon>Bacteria</taxon>
        <taxon>Bacillati</taxon>
        <taxon>Bacillota</taxon>
        <taxon>Bacilli</taxon>
        <taxon>Bacillales</taxon>
        <taxon>Paenibacillaceae</taxon>
        <taxon>Paenibacillus</taxon>
    </lineage>
</organism>
<keyword evidence="1" id="KW-0812">Transmembrane</keyword>
<evidence type="ECO:0000313" key="3">
    <source>
        <dbReference type="Proteomes" id="UP001285921"/>
    </source>
</evidence>
<keyword evidence="1" id="KW-1133">Transmembrane helix</keyword>
<comment type="caution">
    <text evidence="2">The sequence shown here is derived from an EMBL/GenBank/DDBJ whole genome shotgun (WGS) entry which is preliminary data.</text>
</comment>
<evidence type="ECO:0000256" key="1">
    <source>
        <dbReference type="SAM" id="Phobius"/>
    </source>
</evidence>
<gene>
    <name evidence="2" type="ORF">PghCCS26_48260</name>
</gene>
<protein>
    <submittedName>
        <fullName evidence="2">Uncharacterized protein</fullName>
    </submittedName>
</protein>
<evidence type="ECO:0000313" key="2">
    <source>
        <dbReference type="EMBL" id="GMK47696.1"/>
    </source>
</evidence>
<feature type="transmembrane region" description="Helical" evidence="1">
    <location>
        <begin position="58"/>
        <end position="81"/>
    </location>
</feature>
<dbReference type="RefSeq" id="WP_174806602.1">
    <property type="nucleotide sequence ID" value="NZ_BTCL01000021.1"/>
</dbReference>
<keyword evidence="3" id="KW-1185">Reference proteome</keyword>
<proteinExistence type="predicted"/>
<reference evidence="2 3" key="1">
    <citation type="submission" date="2023-05" db="EMBL/GenBank/DDBJ databases">
        <title>Draft genome of Paenibacillus sp. CCS26.</title>
        <authorList>
            <person name="Akita H."/>
            <person name="Shinto Y."/>
            <person name="Kimura Z."/>
        </authorList>
    </citation>
    <scope>NUCLEOTIDE SEQUENCE [LARGE SCALE GENOMIC DNA]</scope>
    <source>
        <strain evidence="2 3">CCS26</strain>
    </source>
</reference>
<dbReference type="EMBL" id="BTCL01000021">
    <property type="protein sequence ID" value="GMK47696.1"/>
    <property type="molecule type" value="Genomic_DNA"/>
</dbReference>
<feature type="transmembrane region" description="Helical" evidence="1">
    <location>
        <begin position="25"/>
        <end position="46"/>
    </location>
</feature>
<accession>A0ABQ6NRJ4</accession>
<name>A0ABQ6NRJ4_9BACL</name>